<sequence>MRFKFGGLMPGDQNCGEAAYVILHDRLETKAAISELDLRKPQRMSAGRTRAQLKGAPDYDDPSFWDTKFATGQDVGEWLNPGEILLDAVISFLELSATATQNRPRVLHLGPGISRLGTKVRDAFSERGWMGNGIVNVDFSSEAVRLGQEVESKQDPSQAMHWQRVDLRSWTDVSRLHTFAPFDVILDKSTSDAIATSSPVSFTPESSRSDICPTVHNIVCRNEEAVTIPPVELLAMHLVPLTRKGSKWFVLSYSTMRFDNLSDLSVYWEVISRIPLEAPRGSTASGAHTPPVYHWMYTLQRK</sequence>
<dbReference type="InterPro" id="IPR051419">
    <property type="entry name" value="Lys/N-term_MeTrsfase_sf"/>
</dbReference>
<accession>A0A0U5G0M1</accession>
<keyword evidence="2" id="KW-0489">Methyltransferase</keyword>
<evidence type="ECO:0000256" key="3">
    <source>
        <dbReference type="ARBA" id="ARBA00022679"/>
    </source>
</evidence>
<evidence type="ECO:0000313" key="5">
    <source>
        <dbReference type="Proteomes" id="UP000054771"/>
    </source>
</evidence>
<organism evidence="4 5">
    <name type="scientific">Aspergillus calidoustus</name>
    <dbReference type="NCBI Taxonomy" id="454130"/>
    <lineage>
        <taxon>Eukaryota</taxon>
        <taxon>Fungi</taxon>
        <taxon>Dikarya</taxon>
        <taxon>Ascomycota</taxon>
        <taxon>Pezizomycotina</taxon>
        <taxon>Eurotiomycetes</taxon>
        <taxon>Eurotiomycetidae</taxon>
        <taxon>Eurotiales</taxon>
        <taxon>Aspergillaceae</taxon>
        <taxon>Aspergillus</taxon>
        <taxon>Aspergillus subgen. Nidulantes</taxon>
    </lineage>
</organism>
<comment type="similarity">
    <text evidence="1">Belongs to the methyltransferase superfamily.</text>
</comment>
<dbReference type="GO" id="GO:0008168">
    <property type="term" value="F:methyltransferase activity"/>
    <property type="evidence" value="ECO:0007669"/>
    <property type="project" value="UniProtKB-KW"/>
</dbReference>
<protein>
    <submittedName>
        <fullName evidence="4">Uncharacterized protein</fullName>
    </submittedName>
</protein>
<dbReference type="STRING" id="454130.A0A0U5G0M1"/>
<proteinExistence type="inferred from homology"/>
<name>A0A0U5G0M1_ASPCI</name>
<evidence type="ECO:0000313" key="4">
    <source>
        <dbReference type="EMBL" id="CEL04040.1"/>
    </source>
</evidence>
<dbReference type="PANTHER" id="PTHR12176:SF84">
    <property type="entry name" value="METHYLTRANSFERASE DOMAIN-CONTAINING PROTEIN"/>
    <property type="match status" value="1"/>
</dbReference>
<dbReference type="PANTHER" id="PTHR12176">
    <property type="entry name" value="SAM-DEPENDENT METHYLTRANSFERASE SUPERFAMILY PROTEIN"/>
    <property type="match status" value="1"/>
</dbReference>
<dbReference type="Gene3D" id="3.40.50.150">
    <property type="entry name" value="Vaccinia Virus protein VP39"/>
    <property type="match status" value="1"/>
</dbReference>
<dbReference type="AlphaFoldDB" id="A0A0U5G0M1"/>
<dbReference type="OrthoDB" id="411785at2759"/>
<dbReference type="GO" id="GO:0032259">
    <property type="term" value="P:methylation"/>
    <property type="evidence" value="ECO:0007669"/>
    <property type="project" value="UniProtKB-KW"/>
</dbReference>
<evidence type="ECO:0000256" key="1">
    <source>
        <dbReference type="ARBA" id="ARBA00008361"/>
    </source>
</evidence>
<dbReference type="FunFam" id="3.40.50.150:FF:000626">
    <property type="entry name" value="Uncharacterized protein"/>
    <property type="match status" value="1"/>
</dbReference>
<reference evidence="5" key="1">
    <citation type="journal article" date="2016" name="Genome Announc.">
        <title>Draft genome sequences of fungus Aspergillus calidoustus.</title>
        <authorList>
            <person name="Horn F."/>
            <person name="Linde J."/>
            <person name="Mattern D.J."/>
            <person name="Walther G."/>
            <person name="Guthke R."/>
            <person name="Scherlach K."/>
            <person name="Martin K."/>
            <person name="Brakhage A.A."/>
            <person name="Petzke L."/>
            <person name="Valiante V."/>
        </authorList>
    </citation>
    <scope>NUCLEOTIDE SEQUENCE [LARGE SCALE GENOMIC DNA]</scope>
    <source>
        <strain evidence="5">SF006504</strain>
    </source>
</reference>
<dbReference type="OMA" id="YHWCYLL"/>
<evidence type="ECO:0000256" key="2">
    <source>
        <dbReference type="ARBA" id="ARBA00022603"/>
    </source>
</evidence>
<dbReference type="SUPFAM" id="SSF53335">
    <property type="entry name" value="S-adenosyl-L-methionine-dependent methyltransferases"/>
    <property type="match status" value="1"/>
</dbReference>
<dbReference type="InterPro" id="IPR029063">
    <property type="entry name" value="SAM-dependent_MTases_sf"/>
</dbReference>
<gene>
    <name evidence="4" type="ORF">ASPCAL05174</name>
</gene>
<dbReference type="Proteomes" id="UP000054771">
    <property type="component" value="Unassembled WGS sequence"/>
</dbReference>
<keyword evidence="3" id="KW-0808">Transferase</keyword>
<keyword evidence="5" id="KW-1185">Reference proteome</keyword>
<dbReference type="EMBL" id="CDMC01000004">
    <property type="protein sequence ID" value="CEL04040.1"/>
    <property type="molecule type" value="Genomic_DNA"/>
</dbReference>